<dbReference type="GO" id="GO:0016539">
    <property type="term" value="P:intein-mediated protein splicing"/>
    <property type="evidence" value="ECO:0007669"/>
    <property type="project" value="InterPro"/>
</dbReference>
<dbReference type="PROSITE" id="PS50817">
    <property type="entry name" value="INTEIN_N_TER"/>
    <property type="match status" value="1"/>
</dbReference>
<dbReference type="InterPro" id="IPR004860">
    <property type="entry name" value="LAGLIDADG_dom"/>
</dbReference>
<dbReference type="InterPro" id="IPR036844">
    <property type="entry name" value="Hint_dom_sf"/>
</dbReference>
<dbReference type="InterPro" id="IPR013758">
    <property type="entry name" value="Topo_IIA_A/C_ab"/>
</dbReference>
<dbReference type="FunFam" id="3.30.1360.40:FF:000002">
    <property type="entry name" value="DNA gyrase subunit A"/>
    <property type="match status" value="1"/>
</dbReference>
<dbReference type="Pfam" id="PF14528">
    <property type="entry name" value="LAGLIDADG_3"/>
    <property type="match status" value="2"/>
</dbReference>
<feature type="coiled-coil region" evidence="15">
    <location>
        <begin position="1294"/>
        <end position="1321"/>
    </location>
</feature>
<dbReference type="InterPro" id="IPR006691">
    <property type="entry name" value="GyrA/parC_rep"/>
</dbReference>
<keyword evidence="6" id="KW-0547">Nucleotide-binding</keyword>
<dbReference type="GO" id="GO:0006265">
    <property type="term" value="P:DNA topological change"/>
    <property type="evidence" value="ECO:0007669"/>
    <property type="project" value="InterPro"/>
</dbReference>
<dbReference type="InterPro" id="IPR013760">
    <property type="entry name" value="Topo_IIA-like_dom_sf"/>
</dbReference>
<evidence type="ECO:0000256" key="15">
    <source>
        <dbReference type="SAM" id="Coils"/>
    </source>
</evidence>
<dbReference type="InterPro" id="IPR004042">
    <property type="entry name" value="Intein_endonuc_central"/>
</dbReference>
<dbReference type="InterPro" id="IPR030934">
    <property type="entry name" value="Intein_C"/>
</dbReference>
<dbReference type="SMART" id="SM00306">
    <property type="entry name" value="HintN"/>
    <property type="match status" value="2"/>
</dbReference>
<dbReference type="Gene3D" id="1.10.268.10">
    <property type="entry name" value="Topoisomerase, domain 3"/>
    <property type="match status" value="1"/>
</dbReference>
<dbReference type="Pfam" id="PF14890">
    <property type="entry name" value="Intein_splicing"/>
    <property type="match status" value="2"/>
</dbReference>
<feature type="domain" description="DOD-type homing endonuclease" evidence="16">
    <location>
        <begin position="686"/>
        <end position="832"/>
    </location>
</feature>
<proteinExistence type="inferred from homology"/>
<keyword evidence="11" id="KW-0238">DNA-binding</keyword>
<dbReference type="PANTHER" id="PTHR43493">
    <property type="entry name" value="DNA GYRASE/TOPOISOMERASE SUBUNIT A"/>
    <property type="match status" value="1"/>
</dbReference>
<evidence type="ECO:0000256" key="6">
    <source>
        <dbReference type="ARBA" id="ARBA00022741"/>
    </source>
</evidence>
<dbReference type="EMBL" id="FRYL01000021">
    <property type="protein sequence ID" value="SHO80915.1"/>
    <property type="molecule type" value="Genomic_DNA"/>
</dbReference>
<evidence type="ECO:0000256" key="13">
    <source>
        <dbReference type="ARBA" id="ARBA00026190"/>
    </source>
</evidence>
<dbReference type="InterPro" id="IPR006142">
    <property type="entry name" value="INTEIN"/>
</dbReference>
<keyword evidence="10" id="KW-0799">Topoisomerase</keyword>
<dbReference type="GO" id="GO:0004519">
    <property type="term" value="F:endonuclease activity"/>
    <property type="evidence" value="ECO:0007669"/>
    <property type="project" value="InterPro"/>
</dbReference>
<dbReference type="InterPro" id="IPR003587">
    <property type="entry name" value="Hint_dom_N"/>
</dbReference>
<dbReference type="CDD" id="cd00187">
    <property type="entry name" value="TOP4c"/>
    <property type="match status" value="1"/>
</dbReference>
<evidence type="ECO:0000259" key="17">
    <source>
        <dbReference type="PROSITE" id="PS52040"/>
    </source>
</evidence>
<dbReference type="SUPFAM" id="SSF101904">
    <property type="entry name" value="GyrA/ParC C-terminal domain-like"/>
    <property type="match status" value="1"/>
</dbReference>
<dbReference type="NCBIfam" id="NF004043">
    <property type="entry name" value="PRK05560.1"/>
    <property type="match status" value="1"/>
</dbReference>
<keyword evidence="12 18" id="KW-0413">Isomerase</keyword>
<gene>
    <name evidence="18" type="ORF">MNB_SV-15-565</name>
</gene>
<evidence type="ECO:0000313" key="18">
    <source>
        <dbReference type="EMBL" id="SHO80915.1"/>
    </source>
</evidence>
<dbReference type="InterPro" id="IPR027434">
    <property type="entry name" value="Homing_endonucl"/>
</dbReference>
<dbReference type="Gene3D" id="3.10.28.10">
    <property type="entry name" value="Homing endonucleases"/>
    <property type="match status" value="2"/>
</dbReference>
<dbReference type="Gene3D" id="2.120.10.90">
    <property type="entry name" value="DNA gyrase/topoisomerase IV, subunit A, C-terminal"/>
    <property type="match status" value="1"/>
</dbReference>
<keyword evidence="5" id="KW-0963">Cytoplasm</keyword>
<dbReference type="InterPro" id="IPR002205">
    <property type="entry name" value="Topo_IIA_dom_A"/>
</dbReference>
<dbReference type="EC" id="5.6.2.2" evidence="4"/>
<dbReference type="InterPro" id="IPR035516">
    <property type="entry name" value="Gyrase/topoIV_suA_C"/>
</dbReference>
<accession>A0A1W1EJ74</accession>
<dbReference type="NCBIfam" id="TIGR01445">
    <property type="entry name" value="intein_Nterm"/>
    <property type="match status" value="1"/>
</dbReference>
<dbReference type="SUPFAM" id="SSF56719">
    <property type="entry name" value="Type II DNA topoisomerase"/>
    <property type="match status" value="3"/>
</dbReference>
<dbReference type="SUPFAM" id="SSF55608">
    <property type="entry name" value="Homing endonucleases"/>
    <property type="match status" value="3"/>
</dbReference>
<evidence type="ECO:0000256" key="9">
    <source>
        <dbReference type="ARBA" id="ARBA00023000"/>
    </source>
</evidence>
<feature type="domain" description="Topo IIA-type catalytic" evidence="17">
    <location>
        <begin position="469"/>
        <end position="1363"/>
    </location>
</feature>
<dbReference type="NCBIfam" id="TIGR01063">
    <property type="entry name" value="gyrA"/>
    <property type="match status" value="1"/>
</dbReference>
<dbReference type="Gene3D" id="3.30.1360.40">
    <property type="match status" value="1"/>
</dbReference>
<dbReference type="InterPro" id="IPR006141">
    <property type="entry name" value="Intein_N"/>
</dbReference>
<sequence length="1691" mass="192399">MDILSNDNIDDILIEDSIKGSYLDYSMSVIIGRALPDARDGLKPVHRRILYAMSDLNLSFRSPYKKSARIVGDCLVAGSLVSTTRGLVAIEDVEVGDKVYTQKGIKSVTELFYQPEQPLLKVTPQINIFENRVTFGHKFKTFNSDLKYEFKESKDLTTDDYLIMQPSLMDMKDKYSKGETYALGMFLSDGNIDRSRDLNYLNFSNNDKNILEYIKSIFKTDSKITHNNSTNILKISSKKKSKKFLDKFDISNKYSHNIDINSTIMNFSNKSLLSFVSGFIDGDGFIRKDGTNEIVLTSVSHKFLRKLGILLFDRFGVVSNIIKASNKGDTHIFNDKEINCNYDCFNLTFTGSNAYFFRDKLTLLNQKKKERLESFRVSNSPTLTSYLPYFAKKVFTIFSERHLGAGWYKGEDGKKFRLGIKYKNGKKIRYAKELADNIKLYSDSIEELNILEKLKRLDRKLYEHLKYIVDNKIRFIKVKKVKKIKDEITYDFTVEDVHEFFVNGSISLNCIGKYHPHGDNSVYDALVRMAQDFSMRIPLVDGQGNFGSIDGDNAAAMRYCVTGDTRVKTNKGLVAIKDLVPNSELNSDNDLNIKVLSMGKNIHNSSKFFNSGEHDIYKLTTKEGYSVSGSANHPVLTLSKNENGKPIYSWKRLDAISSEDKIVIDRSEKALNDRDINAKERNFAIITGCLVSEGFVSENRVGFNNSDKNYFNDFIDAWKSEIGESFYTYSRILPSGKTIYEFDVELAHSKDRDKILNSNIYIQMQGLKSKDKRVPEAIFSLPKEAQKIFLQYLFEGDGSFSKLEKNTIIVQYSTISPKLAQDLQILLLEFGIVGKIGKMKARDELKIYLSGFRNIKKFYENIGFIANKKLNFNQVVENEIIRREDKKGSLTKDYIPYISDYIRSITNSIYLKRNNFDRYERINSNLEQILNEIKLSSLQKEFLEFVDNNYYYSSVQSCEKTGEKDVVYSIKVDSDCHSFVANGLINHNTEARMSKVADDILADIDKDTVDFVANYDDSLSEPDVLPSRVPNLLVNGSSGIAVGMATNIPPHRLDEIIDAHIFRLDNPNSCIEDILSIIKGPDFPTAGIIFGKKGIQDAYSTGRGRIKIRAKTHLEQKGSRDIIVIDELPYQVNKSRLIESIALLVREKQIEGISEIRDESDRDGIRVVIELKRDAMSDIVLNHLFKSTQMQVTFGIIMLAIVNKEPKVFNILELIDLFLRHRKTIIIRRTIFELEKAKAKAHILEGLLKAVNNIDKIIKTIRQSKDSDTAREILKADFNISTIQAKSILEMKLRKLTGLEVDNVKDELEALREEIDYLSGILKSEEILNGIIRDELVAVKTKYTTPRLTEIVDDYDDIDIEDLIPNEPMVVTITHNGYVKRISTKAYEKQKRGGKGKTAVTTHDDDFIEKFFISNTHDTLLFITNLGQLYWLKVYRIPEGSRIAKGKAVVNLLQLQENEKIMAIIPTSDFAEDKSLVFFTKNGTVKRTTLSEFKNVRVKGVRGIVLEDGDEIVKADIALPQSKYLMIFTSAGQVIRFDIEKTRNQGRSTKGVRGIKFKKEGDFVVDADVIDNEEQEILTVSEKGIGKRTEVEAYRLTNRAGSGVISMKLSNRTGKKVIGNVIVDDNEDLMALTSSGKMIRVDMQTIRKAGRNTSGVTIVNVEKDEQVVNIAKCPKREIDKDIIEEEKSINE</sequence>
<dbReference type="FunFam" id="1.10.268.10:FF:000001">
    <property type="entry name" value="DNA gyrase subunit A"/>
    <property type="match status" value="1"/>
</dbReference>
<dbReference type="SMART" id="SM00305">
    <property type="entry name" value="HintC"/>
    <property type="match status" value="2"/>
</dbReference>
<evidence type="ECO:0000256" key="8">
    <source>
        <dbReference type="ARBA" id="ARBA00022840"/>
    </source>
</evidence>
<dbReference type="Pfam" id="PF03989">
    <property type="entry name" value="DNA_gyraseA_C"/>
    <property type="match status" value="6"/>
</dbReference>
<evidence type="ECO:0000256" key="12">
    <source>
        <dbReference type="ARBA" id="ARBA00023235"/>
    </source>
</evidence>
<keyword evidence="7" id="KW-0068">Autocatalytic cleavage</keyword>
<feature type="domain" description="DOD-type homing endonuclease" evidence="16">
    <location>
        <begin position="182"/>
        <end position="317"/>
    </location>
</feature>
<reference evidence="18" key="1">
    <citation type="submission" date="2016-10" db="EMBL/GenBank/DDBJ databases">
        <authorList>
            <person name="de Groot N.N."/>
        </authorList>
    </citation>
    <scope>NUCLEOTIDE SEQUENCE</scope>
</reference>
<evidence type="ECO:0000256" key="14">
    <source>
        <dbReference type="ARBA" id="ARBA00063644"/>
    </source>
</evidence>
<evidence type="ECO:0000256" key="7">
    <source>
        <dbReference type="ARBA" id="ARBA00022813"/>
    </source>
</evidence>
<dbReference type="InterPro" id="IPR050220">
    <property type="entry name" value="Type_II_DNA_Topoisomerases"/>
</dbReference>
<dbReference type="Gene3D" id="2.170.16.10">
    <property type="entry name" value="Hedgehog/Intein (Hint) domain"/>
    <property type="match status" value="4"/>
</dbReference>
<dbReference type="Pfam" id="PF00521">
    <property type="entry name" value="DNA_topoisoIV"/>
    <property type="match status" value="3"/>
</dbReference>
<comment type="similarity">
    <text evidence="3">Belongs to the type II topoisomerase GyrA/ParC subunit family.</text>
</comment>
<dbReference type="PRINTS" id="PR00379">
    <property type="entry name" value="INTEIN"/>
</dbReference>
<dbReference type="GO" id="GO:0003918">
    <property type="term" value="F:DNA topoisomerase type II (double strand cut, ATP-hydrolyzing) activity"/>
    <property type="evidence" value="ECO:0007669"/>
    <property type="project" value="UniProtKB-EC"/>
</dbReference>
<evidence type="ECO:0000256" key="1">
    <source>
        <dbReference type="ARBA" id="ARBA00000185"/>
    </source>
</evidence>
<dbReference type="SUPFAM" id="SSF51294">
    <property type="entry name" value="Hedgehog/intein (Hint) domain"/>
    <property type="match status" value="2"/>
</dbReference>
<comment type="subunit">
    <text evidence="14">Heterotetramer composed of ParC and ParE.</text>
</comment>
<evidence type="ECO:0000259" key="16">
    <source>
        <dbReference type="PROSITE" id="PS50819"/>
    </source>
</evidence>
<dbReference type="InterPro" id="IPR013757">
    <property type="entry name" value="Topo_IIA_A_a_sf"/>
</dbReference>
<dbReference type="PROSITE" id="PS50818">
    <property type="entry name" value="INTEIN_C_TER"/>
    <property type="match status" value="2"/>
</dbReference>
<dbReference type="CDD" id="cd00081">
    <property type="entry name" value="Hint"/>
    <property type="match status" value="1"/>
</dbReference>
<dbReference type="GO" id="GO:0009330">
    <property type="term" value="C:DNA topoisomerase type II (double strand cut, ATP-hydrolyzing) complex"/>
    <property type="evidence" value="ECO:0007669"/>
    <property type="project" value="TreeGrafter"/>
</dbReference>
<keyword evidence="9" id="KW-0651">Protein splicing</keyword>
<evidence type="ECO:0000256" key="10">
    <source>
        <dbReference type="ARBA" id="ARBA00023029"/>
    </source>
</evidence>
<comment type="function">
    <text evidence="2">A type II topoisomerase that negatively supercoils closed circular double-stranded (ds) DNA in an ATP-dependent manner to modulate DNA topology and maintain chromosomes in an underwound state. Negative supercoiling favors strand separation, and DNA replication, transcription, recombination and repair, all of which involve strand separation. Also able to catalyze the interconversion of other topological isomers of dsDNA rings, including catenanes and knotted rings. Type II topoisomerases break and join 2 DNA strands simultaneously in an ATP-dependent manner.</text>
</comment>
<dbReference type="PANTHER" id="PTHR43493:SF5">
    <property type="entry name" value="DNA GYRASE SUBUNIT A, CHLOROPLASTIC_MITOCHONDRIAL"/>
    <property type="match status" value="1"/>
</dbReference>
<dbReference type="PROSITE" id="PS50819">
    <property type="entry name" value="INTEIN_ENDONUCLEASE"/>
    <property type="match status" value="2"/>
</dbReference>
<protein>
    <recommendedName>
        <fullName evidence="13">DNA gyrase subunit A</fullName>
        <ecNumber evidence="4">5.6.2.2</ecNumber>
    </recommendedName>
</protein>
<evidence type="ECO:0000256" key="4">
    <source>
        <dbReference type="ARBA" id="ARBA00012895"/>
    </source>
</evidence>
<dbReference type="GO" id="GO:0005737">
    <property type="term" value="C:cytoplasm"/>
    <property type="evidence" value="ECO:0007669"/>
    <property type="project" value="TreeGrafter"/>
</dbReference>
<evidence type="ECO:0000256" key="11">
    <source>
        <dbReference type="ARBA" id="ARBA00023125"/>
    </source>
</evidence>
<dbReference type="FunFam" id="2.120.10.90:FF:000005">
    <property type="entry name" value="DNA topoisomerase 4 subunit A"/>
    <property type="match status" value="1"/>
</dbReference>
<name>A0A1W1EJ74_9ZZZZ</name>
<dbReference type="SMART" id="SM00434">
    <property type="entry name" value="TOP4c"/>
    <property type="match status" value="1"/>
</dbReference>
<organism evidence="18">
    <name type="scientific">hydrothermal vent metagenome</name>
    <dbReference type="NCBI Taxonomy" id="652676"/>
    <lineage>
        <taxon>unclassified sequences</taxon>
        <taxon>metagenomes</taxon>
        <taxon>ecological metagenomes</taxon>
    </lineage>
</organism>
<dbReference type="GO" id="GO:0003677">
    <property type="term" value="F:DNA binding"/>
    <property type="evidence" value="ECO:0007669"/>
    <property type="project" value="UniProtKB-KW"/>
</dbReference>
<comment type="catalytic activity">
    <reaction evidence="1">
        <text>ATP-dependent breakage, passage and rejoining of double-stranded DNA.</text>
        <dbReference type="EC" id="5.6.2.2"/>
    </reaction>
</comment>
<evidence type="ECO:0000256" key="5">
    <source>
        <dbReference type="ARBA" id="ARBA00022490"/>
    </source>
</evidence>
<dbReference type="InterPro" id="IPR003586">
    <property type="entry name" value="Hint_dom_C"/>
</dbReference>
<dbReference type="Gene3D" id="3.90.199.10">
    <property type="entry name" value="Topoisomerase II, domain 5"/>
    <property type="match status" value="3"/>
</dbReference>
<dbReference type="PROSITE" id="PS52040">
    <property type="entry name" value="TOPO_IIA"/>
    <property type="match status" value="1"/>
</dbReference>
<keyword evidence="8" id="KW-0067">ATP-binding</keyword>
<evidence type="ECO:0000256" key="3">
    <source>
        <dbReference type="ARBA" id="ARBA00008263"/>
    </source>
</evidence>
<keyword evidence="15" id="KW-0175">Coiled coil</keyword>
<evidence type="ECO:0000256" key="2">
    <source>
        <dbReference type="ARBA" id="ARBA00001978"/>
    </source>
</evidence>
<dbReference type="GO" id="GO:0005524">
    <property type="term" value="F:ATP binding"/>
    <property type="evidence" value="ECO:0007669"/>
    <property type="project" value="UniProtKB-KW"/>
</dbReference>